<dbReference type="SUPFAM" id="SSF56672">
    <property type="entry name" value="DNA/RNA polymerases"/>
    <property type="match status" value="1"/>
</dbReference>
<keyword evidence="2" id="KW-0548">Nucleotidyltransferase</keyword>
<evidence type="ECO:0000313" key="5">
    <source>
        <dbReference type="EMBL" id="KFD46918.1"/>
    </source>
</evidence>
<dbReference type="GO" id="GO:0016779">
    <property type="term" value="F:nucleotidyltransferase activity"/>
    <property type="evidence" value="ECO:0007669"/>
    <property type="project" value="UniProtKB-KW"/>
</dbReference>
<dbReference type="EMBL" id="KL363347">
    <property type="protein sequence ID" value="KFD46918.1"/>
    <property type="molecule type" value="Genomic_DNA"/>
</dbReference>
<evidence type="ECO:0000256" key="2">
    <source>
        <dbReference type="ARBA" id="ARBA00022695"/>
    </source>
</evidence>
<evidence type="ECO:0000313" key="6">
    <source>
        <dbReference type="Proteomes" id="UP000030764"/>
    </source>
</evidence>
<dbReference type="InterPro" id="IPR050951">
    <property type="entry name" value="Retrovirus_Pol_polyprotein"/>
</dbReference>
<keyword evidence="4" id="KW-0378">Hydrolase</keyword>
<name>A0A085LPM2_9BILA</name>
<dbReference type="SUPFAM" id="SSF50630">
    <property type="entry name" value="Acid proteases"/>
    <property type="match status" value="1"/>
</dbReference>
<keyword evidence="1" id="KW-0808">Transferase</keyword>
<evidence type="ECO:0000256" key="1">
    <source>
        <dbReference type="ARBA" id="ARBA00022679"/>
    </source>
</evidence>
<keyword evidence="4" id="KW-0255">Endonuclease</keyword>
<dbReference type="GO" id="GO:0004519">
    <property type="term" value="F:endonuclease activity"/>
    <property type="evidence" value="ECO:0007669"/>
    <property type="project" value="UniProtKB-KW"/>
</dbReference>
<organism evidence="5 6">
    <name type="scientific">Trichuris suis</name>
    <name type="common">pig whipworm</name>
    <dbReference type="NCBI Taxonomy" id="68888"/>
    <lineage>
        <taxon>Eukaryota</taxon>
        <taxon>Metazoa</taxon>
        <taxon>Ecdysozoa</taxon>
        <taxon>Nematoda</taxon>
        <taxon>Enoplea</taxon>
        <taxon>Dorylaimia</taxon>
        <taxon>Trichinellida</taxon>
        <taxon>Trichuridae</taxon>
        <taxon>Trichuris</taxon>
    </lineage>
</organism>
<evidence type="ECO:0000256" key="4">
    <source>
        <dbReference type="ARBA" id="ARBA00022759"/>
    </source>
</evidence>
<dbReference type="CDD" id="cd00303">
    <property type="entry name" value="retropepsin_like"/>
    <property type="match status" value="1"/>
</dbReference>
<keyword evidence="6" id="KW-1185">Reference proteome</keyword>
<dbReference type="AlphaFoldDB" id="A0A085LPM2"/>
<dbReference type="Proteomes" id="UP000030764">
    <property type="component" value="Unassembled WGS sequence"/>
</dbReference>
<dbReference type="Gene3D" id="2.40.70.10">
    <property type="entry name" value="Acid Proteases"/>
    <property type="match status" value="1"/>
</dbReference>
<protein>
    <recommendedName>
        <fullName evidence="7">Peptidase A2 domain-containing protein</fullName>
    </recommendedName>
</protein>
<sequence>MKGGKGDSDKMEQFIMGLQSAAAQQHLIDKVPASFAEAVEITKRFLNQRASIEEMRNRRQVLIAANDEGNRSVYQSDYQESERQTLITTLVRIDQRLSQLEAARGDSRDHSGNRQGRGPAIRGVARNKMDATCFVCGTARQFARECPLRQESHHTGAEHAMCLMEESKPSEKDGMLYLEVQLSKERRVRVLVDTGAAATFVHENLVKQLDIAVQPWVRTELKSVDGTRVGPKGEAQLQLTCLGQRATVNANVLASPPCLLALGLDALRTLGVTVELSAKGWRVGRMGGEQSDEEKEGLHPAVAQTQGENESITSAMAQVVYGEQLKREQQTEARKLVESFPQLFRKLRNQVAATHGVTLRIPTLDVNPIRCRPYRVSAGERRAIAKQVKEMMEDGIVEKSCSPWAFPVVMVRKQDGSWRFCVDYRRLNSVIGLFHKFVPFSLEVNFFVRSCSHAKQYISFNTSRCYMQASTVKF</sequence>
<evidence type="ECO:0000256" key="3">
    <source>
        <dbReference type="ARBA" id="ARBA00022722"/>
    </source>
</evidence>
<proteinExistence type="predicted"/>
<evidence type="ECO:0008006" key="7">
    <source>
        <dbReference type="Google" id="ProtNLM"/>
    </source>
</evidence>
<accession>A0A085LPM2</accession>
<dbReference type="PANTHER" id="PTHR37984:SF5">
    <property type="entry name" value="PROTEIN NYNRIN-LIKE"/>
    <property type="match status" value="1"/>
</dbReference>
<dbReference type="Pfam" id="PF13650">
    <property type="entry name" value="Asp_protease_2"/>
    <property type="match status" value="1"/>
</dbReference>
<keyword evidence="3" id="KW-0540">Nuclease</keyword>
<dbReference type="Gene3D" id="3.10.10.10">
    <property type="entry name" value="HIV Type 1 Reverse Transcriptase, subunit A, domain 1"/>
    <property type="match status" value="1"/>
</dbReference>
<reference evidence="5 6" key="1">
    <citation type="journal article" date="2014" name="Nat. Genet.">
        <title>Genome and transcriptome of the porcine whipworm Trichuris suis.</title>
        <authorList>
            <person name="Jex A.R."/>
            <person name="Nejsum P."/>
            <person name="Schwarz E.M."/>
            <person name="Hu L."/>
            <person name="Young N.D."/>
            <person name="Hall R.S."/>
            <person name="Korhonen P.K."/>
            <person name="Liao S."/>
            <person name="Thamsborg S."/>
            <person name="Xia J."/>
            <person name="Xu P."/>
            <person name="Wang S."/>
            <person name="Scheerlinck J.P."/>
            <person name="Hofmann A."/>
            <person name="Sternberg P.W."/>
            <person name="Wang J."/>
            <person name="Gasser R.B."/>
        </authorList>
    </citation>
    <scope>NUCLEOTIDE SEQUENCE [LARGE SCALE GENOMIC DNA]</scope>
    <source>
        <strain evidence="5">DCEP-RM93M</strain>
    </source>
</reference>
<dbReference type="PANTHER" id="PTHR37984">
    <property type="entry name" value="PROTEIN CBG26694"/>
    <property type="match status" value="1"/>
</dbReference>
<gene>
    <name evidence="5" type="ORF">M513_12208</name>
</gene>
<dbReference type="InterPro" id="IPR021109">
    <property type="entry name" value="Peptidase_aspartic_dom_sf"/>
</dbReference>
<dbReference type="InterPro" id="IPR043502">
    <property type="entry name" value="DNA/RNA_pol_sf"/>
</dbReference>